<dbReference type="Proteomes" id="UP001314263">
    <property type="component" value="Unassembled WGS sequence"/>
</dbReference>
<comment type="subcellular location">
    <subcellularLocation>
        <location evidence="1">Cytoplasm</location>
        <location evidence="1">Cytoskeleton</location>
        <location evidence="1">Cilium axoneme</location>
    </subcellularLocation>
</comment>
<dbReference type="SUPFAM" id="SSF81383">
    <property type="entry name" value="F-box domain"/>
    <property type="match status" value="1"/>
</dbReference>
<evidence type="ECO:0000256" key="3">
    <source>
        <dbReference type="ARBA" id="ARBA00022737"/>
    </source>
</evidence>
<evidence type="ECO:0000256" key="2">
    <source>
        <dbReference type="ARBA" id="ARBA00022614"/>
    </source>
</evidence>
<comment type="caution">
    <text evidence="6">The sequence shown here is derived from an EMBL/GenBank/DDBJ whole genome shotgun (WGS) entry which is preliminary data.</text>
</comment>
<name>A0AAV1HVD1_9CHLO</name>
<keyword evidence="3" id="KW-0677">Repeat</keyword>
<dbReference type="Pfam" id="PF12937">
    <property type="entry name" value="F-box-like"/>
    <property type="match status" value="1"/>
</dbReference>
<feature type="region of interest" description="Disordered" evidence="4">
    <location>
        <begin position="486"/>
        <end position="513"/>
    </location>
</feature>
<keyword evidence="2" id="KW-0433">Leucine-rich repeat</keyword>
<dbReference type="Gene3D" id="3.80.10.10">
    <property type="entry name" value="Ribonuclease Inhibitor"/>
    <property type="match status" value="3"/>
</dbReference>
<evidence type="ECO:0000313" key="6">
    <source>
        <dbReference type="EMBL" id="CAK0747089.1"/>
    </source>
</evidence>
<dbReference type="SUPFAM" id="SSF52047">
    <property type="entry name" value="RNI-like"/>
    <property type="match status" value="1"/>
</dbReference>
<protein>
    <recommendedName>
        <fullName evidence="5">F-box domain-containing protein</fullName>
    </recommendedName>
</protein>
<keyword evidence="7" id="KW-1185">Reference proteome</keyword>
<feature type="compositionally biased region" description="Polar residues" evidence="4">
    <location>
        <begin position="495"/>
        <end position="506"/>
    </location>
</feature>
<gene>
    <name evidence="6" type="ORF">CVIRNUC_001741</name>
</gene>
<dbReference type="InterPro" id="IPR003591">
    <property type="entry name" value="Leu-rich_rpt_typical-subtyp"/>
</dbReference>
<organism evidence="6 7">
    <name type="scientific">Coccomyxa viridis</name>
    <dbReference type="NCBI Taxonomy" id="1274662"/>
    <lineage>
        <taxon>Eukaryota</taxon>
        <taxon>Viridiplantae</taxon>
        <taxon>Chlorophyta</taxon>
        <taxon>core chlorophytes</taxon>
        <taxon>Trebouxiophyceae</taxon>
        <taxon>Trebouxiophyceae incertae sedis</taxon>
        <taxon>Coccomyxaceae</taxon>
        <taxon>Coccomyxa</taxon>
    </lineage>
</organism>
<dbReference type="InterPro" id="IPR036047">
    <property type="entry name" value="F-box-like_dom_sf"/>
</dbReference>
<evidence type="ECO:0000313" key="7">
    <source>
        <dbReference type="Proteomes" id="UP001314263"/>
    </source>
</evidence>
<dbReference type="InterPro" id="IPR032675">
    <property type="entry name" value="LRR_dom_sf"/>
</dbReference>
<proteinExistence type="predicted"/>
<evidence type="ECO:0000256" key="4">
    <source>
        <dbReference type="SAM" id="MobiDB-lite"/>
    </source>
</evidence>
<accession>A0AAV1HVD1</accession>
<dbReference type="AlphaFoldDB" id="A0AAV1HVD1"/>
<dbReference type="PANTHER" id="PTHR48051:SF1">
    <property type="entry name" value="RAS SUPPRESSOR PROTEIN 1"/>
    <property type="match status" value="1"/>
</dbReference>
<evidence type="ECO:0000259" key="5">
    <source>
        <dbReference type="PROSITE" id="PS50181"/>
    </source>
</evidence>
<evidence type="ECO:0000256" key="1">
    <source>
        <dbReference type="ARBA" id="ARBA00004430"/>
    </source>
</evidence>
<dbReference type="PANTHER" id="PTHR48051">
    <property type="match status" value="1"/>
</dbReference>
<dbReference type="EMBL" id="CAUYUE010000002">
    <property type="protein sequence ID" value="CAK0747089.1"/>
    <property type="molecule type" value="Genomic_DNA"/>
</dbReference>
<dbReference type="InterPro" id="IPR001810">
    <property type="entry name" value="F-box_dom"/>
</dbReference>
<reference evidence="6 7" key="1">
    <citation type="submission" date="2023-10" db="EMBL/GenBank/DDBJ databases">
        <authorList>
            <person name="Maclean D."/>
            <person name="Macfadyen A."/>
        </authorList>
    </citation>
    <scope>NUCLEOTIDE SEQUENCE [LARGE SCALE GENOMIC DNA]</scope>
</reference>
<sequence length="569" mass="63272">MPLKRERSSLQCLVSQLQDSPALAALPVEIVQQIGSHLDTKQRACILPLVCKSFREACEPQAVGNLWSHLALSARTLRTDAEQPYEERLSWVSSRMKQAQTMELTCSESSLTDQTLQDLAEAFQASHRLRQLMLRDVLPDMLCLASGIPCLEELSLADIRSKDTDLGQPLQALSRLAKLRRLSISMSDGMFIGDWPDWSQLRNLDSMVLRGSQGYMFPWGAPPAWFAELGKLRSLDISYAGYKEVPAAIACLTQLTCLRLENNCFRTAAAQGQPAENHAGRLLPLKYLRVLSLGSWVGPIPAALRTMTLLEALSIRGELPYDADEEGFQVEEPNAGEQKAVLPAQCNQLRAIRTLRLDCFSDMKILPPQILQLTSLQTLDLSNTGLSSLPEGFVALKGLEELLLGACRFQSVPADQLRQLPALRKLDMSRNSDLELQQLAMEDLMWLVTGLQSIYVDKLQNRAWSQGSLPGLAFLEEAAAAYQERQEQRSGASKLDNQPRQGSAQAADSHGSAVERDVEVRAIWERDAWLRKGQRKVVMRMNTVKTVPVSLDVYLSNKLRACARKCAAC</sequence>
<dbReference type="Pfam" id="PF13855">
    <property type="entry name" value="LRR_8"/>
    <property type="match status" value="1"/>
</dbReference>
<dbReference type="PROSITE" id="PS50181">
    <property type="entry name" value="FBOX"/>
    <property type="match status" value="1"/>
</dbReference>
<dbReference type="SMART" id="SM00369">
    <property type="entry name" value="LRR_TYP"/>
    <property type="match status" value="3"/>
</dbReference>
<dbReference type="InterPro" id="IPR050216">
    <property type="entry name" value="LRR_domain-containing"/>
</dbReference>
<feature type="domain" description="F-box" evidence="5">
    <location>
        <begin position="20"/>
        <end position="70"/>
    </location>
</feature>
<dbReference type="GO" id="GO:0005930">
    <property type="term" value="C:axoneme"/>
    <property type="evidence" value="ECO:0007669"/>
    <property type="project" value="UniProtKB-SubCell"/>
</dbReference>
<dbReference type="InterPro" id="IPR001611">
    <property type="entry name" value="Leu-rich_rpt"/>
</dbReference>